<dbReference type="InterPro" id="IPR029063">
    <property type="entry name" value="SAM-dependent_MTases_sf"/>
</dbReference>
<feature type="domain" description="Type II methyltransferase M.TaqI-like" evidence="6">
    <location>
        <begin position="156"/>
        <end position="307"/>
    </location>
</feature>
<dbReference type="EMBL" id="ADEG01000033">
    <property type="protein sequence ID" value="EFA92758.1"/>
    <property type="molecule type" value="Genomic_DNA"/>
</dbReference>
<evidence type="ECO:0000313" key="7">
    <source>
        <dbReference type="EMBL" id="EFA92758.1"/>
    </source>
</evidence>
<proteinExistence type="predicted"/>
<dbReference type="GO" id="GO:0004519">
    <property type="term" value="F:endonuclease activity"/>
    <property type="evidence" value="ECO:0007669"/>
    <property type="project" value="UniProtKB-KW"/>
</dbReference>
<dbReference type="PRINTS" id="PR00507">
    <property type="entry name" value="N12N6MTFRASE"/>
</dbReference>
<dbReference type="PANTHER" id="PTHR33841:SF1">
    <property type="entry name" value="DNA METHYLTRANSFERASE A"/>
    <property type="match status" value="1"/>
</dbReference>
<comment type="catalytic activity">
    <reaction evidence="5">
        <text>a 2'-deoxyadenosine in DNA + S-adenosyl-L-methionine = an N(6)-methyl-2'-deoxyadenosine in DNA + S-adenosyl-L-homocysteine + H(+)</text>
        <dbReference type="Rhea" id="RHEA:15197"/>
        <dbReference type="Rhea" id="RHEA-COMP:12418"/>
        <dbReference type="Rhea" id="RHEA-COMP:12419"/>
        <dbReference type="ChEBI" id="CHEBI:15378"/>
        <dbReference type="ChEBI" id="CHEBI:57856"/>
        <dbReference type="ChEBI" id="CHEBI:59789"/>
        <dbReference type="ChEBI" id="CHEBI:90615"/>
        <dbReference type="ChEBI" id="CHEBI:90616"/>
        <dbReference type="EC" id="2.1.1.72"/>
    </reaction>
</comment>
<protein>
    <recommendedName>
        <fullName evidence="1">site-specific DNA-methyltransferase (adenine-specific)</fullName>
        <ecNumber evidence="1">2.1.1.72</ecNumber>
    </recommendedName>
</protein>
<dbReference type="GO" id="GO:0006304">
    <property type="term" value="P:DNA modification"/>
    <property type="evidence" value="ECO:0007669"/>
    <property type="project" value="InterPro"/>
</dbReference>
<dbReference type="InterPro" id="IPR011639">
    <property type="entry name" value="MethylTrfase_TaqI-like_dom"/>
</dbReference>
<dbReference type="SUPFAM" id="SSF53335">
    <property type="entry name" value="S-adenosyl-L-methionine-dependent methyltransferases"/>
    <property type="match status" value="1"/>
</dbReference>
<evidence type="ECO:0000256" key="3">
    <source>
        <dbReference type="ARBA" id="ARBA00022679"/>
    </source>
</evidence>
<keyword evidence="7" id="KW-0540">Nuclease</keyword>
<accession>D1W3W8</accession>
<dbReference type="STRING" id="679190.HMPREF0650_2492"/>
<keyword evidence="7" id="KW-0378">Hydrolase</keyword>
<gene>
    <name evidence="7" type="ORF">HMPREF0650_2492</name>
</gene>
<dbReference type="GO" id="GO:0009007">
    <property type="term" value="F:site-specific DNA-methyltransferase (adenine-specific) activity"/>
    <property type="evidence" value="ECO:0007669"/>
    <property type="project" value="UniProtKB-EC"/>
</dbReference>
<comment type="caution">
    <text evidence="7">The sequence shown here is derived from an EMBL/GenBank/DDBJ whole genome shotgun (WGS) entry which is preliminary data.</text>
</comment>
<keyword evidence="4" id="KW-0949">S-adenosyl-L-methionine</keyword>
<name>D1W3W8_9BACT</name>
<keyword evidence="3" id="KW-0808">Transferase</keyword>
<keyword evidence="7" id="KW-0255">Endonuclease</keyword>
<dbReference type="Pfam" id="PF07669">
    <property type="entry name" value="Eco57I"/>
    <property type="match status" value="1"/>
</dbReference>
<dbReference type="InterPro" id="IPR050953">
    <property type="entry name" value="N4_N6_ade-DNA_methylase"/>
</dbReference>
<dbReference type="PANTHER" id="PTHR33841">
    <property type="entry name" value="DNA METHYLTRANSFERASE YEEA-RELATED"/>
    <property type="match status" value="1"/>
</dbReference>
<dbReference type="AlphaFoldDB" id="D1W3W8"/>
<evidence type="ECO:0000256" key="1">
    <source>
        <dbReference type="ARBA" id="ARBA00011900"/>
    </source>
</evidence>
<dbReference type="GO" id="GO:0032259">
    <property type="term" value="P:methylation"/>
    <property type="evidence" value="ECO:0007669"/>
    <property type="project" value="UniProtKB-KW"/>
</dbReference>
<dbReference type="RefSeq" id="WP_004348212.1">
    <property type="nucleotide sequence ID" value="NZ_ADEG01000033.1"/>
</dbReference>
<dbReference type="Gene3D" id="3.40.50.150">
    <property type="entry name" value="Vaccinia Virus protein VP39"/>
    <property type="match status" value="1"/>
</dbReference>
<sequence>MNTQITSFLKKYPVDILKVNRLLVSAYVSINNIVVEHNTLIRNLLITDESIEEFNALNKFQNILFDVYGEEVSIEKLIELFEFVISPAEKEVNGAVYTPIGIRQYITKGVLHNFEVARWSELQIADISCGCGGFFISLVDYIRSQINIEYSELYRNFFGVDIEQYSIDRTKILLSLYAIQNGEDIQEFNFNLYRANSLAFDWNTIGVFRQNNGFDIVIGNPPYVGSSKIADSSKKLLDNWIVTRSGKADLYIPFFQIAIECINPNGIVGYITVNNFYRSLNGRAFRTYMSENRYDLKMIDFGAEQVFKGRSTYTCICFITRNQRSIKYTKSSPKELDNIKETDYIELAYDDLSDSKGWLLQKPLIGSNIKKIESTGLPLGKCFDIKNGFATLKNDVFVLNIVREDQSYYYTLASDGNIYQIEKEICRDAIKPNILKSETEIVDKTEKLLFPYTNINGKICPMTEKDFHTDYPFAYKYLLNFKDVLSTRDKGKRKYEQWFAFGRSQALNIVGAKLLFPYIANEPLFVLSNQQDLLFYNGYALVSNNLKSLEIIQKILKSKVFWYYIQHTSKPYGSDYFALAKNYIKDFGVIQLTAEQEIHLYKLNNSNEIDDYLTSLYDIDIN</sequence>
<dbReference type="EC" id="2.1.1.72" evidence="1"/>
<dbReference type="Proteomes" id="UP000005283">
    <property type="component" value="Unassembled WGS sequence"/>
</dbReference>
<reference evidence="7 8" key="1">
    <citation type="submission" date="2009-12" db="EMBL/GenBank/DDBJ databases">
        <title>Genome Sequence of Prevotella buccalis ATCC 35310.</title>
        <authorList>
            <person name="Durkin A.S."/>
            <person name="Madupu R."/>
            <person name="Torralba M."/>
            <person name="Methe B."/>
            <person name="Sutton G."/>
            <person name="Strausberg R.L."/>
            <person name="Nelson K.E."/>
        </authorList>
    </citation>
    <scope>NUCLEOTIDE SEQUENCE [LARGE SCALE GENOMIC DNA]</scope>
    <source>
        <strain evidence="7 8">ATCC 35310</strain>
    </source>
</reference>
<evidence type="ECO:0000256" key="5">
    <source>
        <dbReference type="ARBA" id="ARBA00047942"/>
    </source>
</evidence>
<evidence type="ECO:0000259" key="6">
    <source>
        <dbReference type="Pfam" id="PF07669"/>
    </source>
</evidence>
<evidence type="ECO:0000256" key="4">
    <source>
        <dbReference type="ARBA" id="ARBA00022691"/>
    </source>
</evidence>
<dbReference type="PROSITE" id="PS00092">
    <property type="entry name" value="N6_MTASE"/>
    <property type="match status" value="1"/>
</dbReference>
<evidence type="ECO:0000256" key="2">
    <source>
        <dbReference type="ARBA" id="ARBA00022603"/>
    </source>
</evidence>
<dbReference type="InterPro" id="IPR002052">
    <property type="entry name" value="DNA_methylase_N6_adenine_CS"/>
</dbReference>
<organism evidence="7 8">
    <name type="scientific">Hoylesella buccalis ATCC 35310</name>
    <dbReference type="NCBI Taxonomy" id="679190"/>
    <lineage>
        <taxon>Bacteria</taxon>
        <taxon>Pseudomonadati</taxon>
        <taxon>Bacteroidota</taxon>
        <taxon>Bacteroidia</taxon>
        <taxon>Bacteroidales</taxon>
        <taxon>Prevotellaceae</taxon>
        <taxon>Hoylesella</taxon>
    </lineage>
</organism>
<evidence type="ECO:0000313" key="8">
    <source>
        <dbReference type="Proteomes" id="UP000005283"/>
    </source>
</evidence>
<dbReference type="GO" id="GO:0003676">
    <property type="term" value="F:nucleic acid binding"/>
    <property type="evidence" value="ECO:0007669"/>
    <property type="project" value="InterPro"/>
</dbReference>
<keyword evidence="8" id="KW-1185">Reference proteome</keyword>
<keyword evidence="2" id="KW-0489">Methyltransferase</keyword>
<dbReference type="eggNOG" id="COG0286">
    <property type="taxonomic scope" value="Bacteria"/>
</dbReference>